<keyword evidence="2" id="KW-0472">Membrane</keyword>
<dbReference type="InterPro" id="IPR017937">
    <property type="entry name" value="Thioredoxin_CS"/>
</dbReference>
<evidence type="ECO:0000259" key="3">
    <source>
        <dbReference type="PROSITE" id="PS51352"/>
    </source>
</evidence>
<dbReference type="PROSITE" id="PS51352">
    <property type="entry name" value="THIOREDOXIN_2"/>
    <property type="match status" value="1"/>
</dbReference>
<reference evidence="4" key="1">
    <citation type="journal article" date="2019" name="MBio">
        <title>Virus Genomes from Deep Sea Sediments Expand the Ocean Megavirome and Support Independent Origins of Viral Gigantism.</title>
        <authorList>
            <person name="Backstrom D."/>
            <person name="Yutin N."/>
            <person name="Jorgensen S.L."/>
            <person name="Dharamshi J."/>
            <person name="Homa F."/>
            <person name="Zaremba-Niedwiedzka K."/>
            <person name="Spang A."/>
            <person name="Wolf Y.I."/>
            <person name="Koonin E.V."/>
            <person name="Ettema T.J."/>
        </authorList>
    </citation>
    <scope>NUCLEOTIDE SEQUENCE</scope>
</reference>
<gene>
    <name evidence="4" type="ORF">LCMAC103_03990</name>
</gene>
<dbReference type="SUPFAM" id="SSF52833">
    <property type="entry name" value="Thioredoxin-like"/>
    <property type="match status" value="1"/>
</dbReference>
<feature type="transmembrane region" description="Helical" evidence="2">
    <location>
        <begin position="29"/>
        <end position="48"/>
    </location>
</feature>
<dbReference type="PANTHER" id="PTHR45672">
    <property type="entry name" value="PROTEIN DISULFIDE-ISOMERASE C17H9.14C-RELATED"/>
    <property type="match status" value="1"/>
</dbReference>
<feature type="domain" description="Thioredoxin" evidence="3">
    <location>
        <begin position="1"/>
        <end position="132"/>
    </location>
</feature>
<evidence type="ECO:0000256" key="1">
    <source>
        <dbReference type="ARBA" id="ARBA00006347"/>
    </source>
</evidence>
<dbReference type="Gene3D" id="3.40.30.10">
    <property type="entry name" value="Glutaredoxin"/>
    <property type="match status" value="1"/>
</dbReference>
<name>A0A481YWA2_9VIRU</name>
<comment type="similarity">
    <text evidence="1">Belongs to the protein disulfide isomerase family.</text>
</comment>
<protein>
    <submittedName>
        <fullName evidence="4">Thioredoxin</fullName>
    </submittedName>
</protein>
<dbReference type="Pfam" id="PF00085">
    <property type="entry name" value="Thioredoxin"/>
    <property type="match status" value="1"/>
</dbReference>
<keyword evidence="2" id="KW-0812">Transmembrane</keyword>
<dbReference type="InterPro" id="IPR036249">
    <property type="entry name" value="Thioredoxin-like_sf"/>
</dbReference>
<sequence length="140" mass="16004">MSVLEKRETCFYEDSPYVRELTPRDFDDYLVWKVANGGGLCAVVIFYAPWCAHCRKFKNAFEGAARRAAFIDFWAFNCEKYRGHIEKIRSDMPKLVTTYPTILAYRGGAPSEQFGGPRTAKNLEKFAMRVCAGADPKVRE</sequence>
<dbReference type="PROSITE" id="PS00194">
    <property type="entry name" value="THIOREDOXIN_1"/>
    <property type="match status" value="1"/>
</dbReference>
<evidence type="ECO:0000256" key="2">
    <source>
        <dbReference type="SAM" id="Phobius"/>
    </source>
</evidence>
<dbReference type="InterPro" id="IPR051063">
    <property type="entry name" value="PDI"/>
</dbReference>
<dbReference type="GO" id="GO:0006457">
    <property type="term" value="P:protein folding"/>
    <property type="evidence" value="ECO:0007669"/>
    <property type="project" value="TreeGrafter"/>
</dbReference>
<dbReference type="InterPro" id="IPR013766">
    <property type="entry name" value="Thioredoxin_domain"/>
</dbReference>
<dbReference type="CDD" id="cd02961">
    <property type="entry name" value="PDI_a_family"/>
    <property type="match status" value="1"/>
</dbReference>
<dbReference type="GO" id="GO:0003756">
    <property type="term" value="F:protein disulfide isomerase activity"/>
    <property type="evidence" value="ECO:0007669"/>
    <property type="project" value="TreeGrafter"/>
</dbReference>
<keyword evidence="2" id="KW-1133">Transmembrane helix</keyword>
<evidence type="ECO:0000313" key="4">
    <source>
        <dbReference type="EMBL" id="QBK87055.1"/>
    </source>
</evidence>
<accession>A0A481YWA2</accession>
<dbReference type="EMBL" id="MK500341">
    <property type="protein sequence ID" value="QBK87055.1"/>
    <property type="molecule type" value="Genomic_DNA"/>
</dbReference>
<proteinExistence type="inferred from homology"/>
<organism evidence="4">
    <name type="scientific">Marseillevirus LCMAC103</name>
    <dbReference type="NCBI Taxonomy" id="2506604"/>
    <lineage>
        <taxon>Viruses</taxon>
        <taxon>Varidnaviria</taxon>
        <taxon>Bamfordvirae</taxon>
        <taxon>Nucleocytoviricota</taxon>
        <taxon>Megaviricetes</taxon>
        <taxon>Pimascovirales</taxon>
        <taxon>Pimascovirales incertae sedis</taxon>
        <taxon>Marseilleviridae</taxon>
    </lineage>
</organism>